<keyword evidence="4" id="KW-1185">Reference proteome</keyword>
<dbReference type="GO" id="GO:0003677">
    <property type="term" value="F:DNA binding"/>
    <property type="evidence" value="ECO:0007669"/>
    <property type="project" value="InterPro"/>
</dbReference>
<reference evidence="3 4" key="1">
    <citation type="submission" date="2019-03" db="EMBL/GenBank/DDBJ databases">
        <title>Genomic Encyclopedia of Archaeal and Bacterial Type Strains, Phase II (KMG-II): from individual species to whole genera.</title>
        <authorList>
            <person name="Goeker M."/>
        </authorList>
    </citation>
    <scope>NUCLEOTIDE SEQUENCE [LARGE SCALE GENOMIC DNA]</scope>
    <source>
        <strain evidence="3 4">DSM 45499</strain>
    </source>
</reference>
<gene>
    <name evidence="3" type="ORF">CLV71_107303</name>
</gene>
<protein>
    <recommendedName>
        <fullName evidence="2">Transposase IS4-like domain-containing protein</fullName>
    </recommendedName>
</protein>
<evidence type="ECO:0000313" key="4">
    <source>
        <dbReference type="Proteomes" id="UP000294927"/>
    </source>
</evidence>
<dbReference type="Proteomes" id="UP000294927">
    <property type="component" value="Unassembled WGS sequence"/>
</dbReference>
<dbReference type="InterPro" id="IPR012337">
    <property type="entry name" value="RNaseH-like_sf"/>
</dbReference>
<dbReference type="EMBL" id="SOCP01000007">
    <property type="protein sequence ID" value="TDV49955.1"/>
    <property type="molecule type" value="Genomic_DNA"/>
</dbReference>
<organism evidence="3 4">
    <name type="scientific">Actinophytocola oryzae</name>
    <dbReference type="NCBI Taxonomy" id="502181"/>
    <lineage>
        <taxon>Bacteria</taxon>
        <taxon>Bacillati</taxon>
        <taxon>Actinomycetota</taxon>
        <taxon>Actinomycetes</taxon>
        <taxon>Pseudonocardiales</taxon>
        <taxon>Pseudonocardiaceae</taxon>
    </lineage>
</organism>
<dbReference type="SUPFAM" id="SSF53098">
    <property type="entry name" value="Ribonuclease H-like"/>
    <property type="match status" value="1"/>
</dbReference>
<accession>A0A4R7VL08</accession>
<feature type="region of interest" description="Disordered" evidence="1">
    <location>
        <begin position="125"/>
        <end position="178"/>
    </location>
</feature>
<proteinExistence type="predicted"/>
<evidence type="ECO:0000313" key="3">
    <source>
        <dbReference type="EMBL" id="TDV49955.1"/>
    </source>
</evidence>
<dbReference type="AlphaFoldDB" id="A0A4R7VL08"/>
<evidence type="ECO:0000256" key="1">
    <source>
        <dbReference type="SAM" id="MobiDB-lite"/>
    </source>
</evidence>
<dbReference type="Pfam" id="PF01609">
    <property type="entry name" value="DDE_Tnp_1"/>
    <property type="match status" value="1"/>
</dbReference>
<feature type="compositionally biased region" description="Basic residues" evidence="1">
    <location>
        <begin position="142"/>
        <end position="152"/>
    </location>
</feature>
<evidence type="ECO:0000259" key="2">
    <source>
        <dbReference type="Pfam" id="PF01609"/>
    </source>
</evidence>
<name>A0A4R7VL08_9PSEU</name>
<dbReference type="InterPro" id="IPR002559">
    <property type="entry name" value="Transposase_11"/>
</dbReference>
<feature type="domain" description="Transposase IS4-like" evidence="2">
    <location>
        <begin position="5"/>
        <end position="57"/>
    </location>
</feature>
<sequence length="250" mass="28201">MDPVAAPAKELAALYHERWDIEGFLKQIKSVRLNKEKIFRSKSPDGVRQEFWAHLAVHYATMCVQVDAADQAKLVPIGSHTRTPSVSCDPACGYRTFFPLAHNDDHYRVLLAEVGSVLNPERRDRSYPRVVKRKTSNFPLKRAQRRQRRRARPTQPSPSLHPARPDLAADRPTPPKRPALHLERVFPVPHPPHCQRRAGHAIFLAGVIPGGSASALTSSILTNTTRRTWRSRLRPHLIPARASPCRPPHA</sequence>
<comment type="caution">
    <text evidence="3">The sequence shown here is derived from an EMBL/GenBank/DDBJ whole genome shotgun (WGS) entry which is preliminary data.</text>
</comment>
<dbReference type="GO" id="GO:0006313">
    <property type="term" value="P:DNA transposition"/>
    <property type="evidence" value="ECO:0007669"/>
    <property type="project" value="InterPro"/>
</dbReference>
<dbReference type="GO" id="GO:0004803">
    <property type="term" value="F:transposase activity"/>
    <property type="evidence" value="ECO:0007669"/>
    <property type="project" value="InterPro"/>
</dbReference>